<dbReference type="EMBL" id="KK915213">
    <property type="protein sequence ID" value="KDP23402.1"/>
    <property type="molecule type" value="Genomic_DNA"/>
</dbReference>
<sequence length="267" mass="30401">MEHQINEAAATEENGVAANQGNGGSPNQNQNILPVYYTGKSGDGRLSQLIEYQYSVGSIDKSAMKDLSQFEHEVFRIALEDVPVLVTNEHIGVMEPRYMGANGQQLSAEEMEWSDFINQMDGAANQRNGAPNQNNSGGGGANRRNEVAKEFSQGRCLTFEWCKLVNWRRDLYRAATHLFNTTSLASKSKIIVNVGLCASTAVRIWFYCDGNDDQQWQQGRDFEIYVLIMRLWFRSNRREGEEEEEAMGYFRIQRRREETVSFNILTE</sequence>
<reference evidence="2 3" key="1">
    <citation type="journal article" date="2014" name="PLoS ONE">
        <title>Global Analysis of Gene Expression Profiles in Physic Nut (Jatropha curcas L.) Seedlings Exposed to Salt Stress.</title>
        <authorList>
            <person name="Zhang L."/>
            <person name="Zhang C."/>
            <person name="Wu P."/>
            <person name="Chen Y."/>
            <person name="Li M."/>
            <person name="Jiang H."/>
            <person name="Wu G."/>
        </authorList>
    </citation>
    <scope>NUCLEOTIDE SEQUENCE [LARGE SCALE GENOMIC DNA]</scope>
    <source>
        <strain evidence="3">cv. GZQX0401</strain>
        <tissue evidence="2">Young leaves</tissue>
    </source>
</reference>
<proteinExistence type="predicted"/>
<feature type="region of interest" description="Disordered" evidence="1">
    <location>
        <begin position="1"/>
        <end position="32"/>
    </location>
</feature>
<accession>A0A067JHQ8</accession>
<dbReference type="AlphaFoldDB" id="A0A067JHQ8"/>
<feature type="region of interest" description="Disordered" evidence="1">
    <location>
        <begin position="122"/>
        <end position="144"/>
    </location>
</feature>
<evidence type="ECO:0000256" key="1">
    <source>
        <dbReference type="SAM" id="MobiDB-lite"/>
    </source>
</evidence>
<keyword evidence="3" id="KW-1185">Reference proteome</keyword>
<organism evidence="2 3">
    <name type="scientific">Jatropha curcas</name>
    <name type="common">Barbados nut</name>
    <dbReference type="NCBI Taxonomy" id="180498"/>
    <lineage>
        <taxon>Eukaryota</taxon>
        <taxon>Viridiplantae</taxon>
        <taxon>Streptophyta</taxon>
        <taxon>Embryophyta</taxon>
        <taxon>Tracheophyta</taxon>
        <taxon>Spermatophyta</taxon>
        <taxon>Magnoliopsida</taxon>
        <taxon>eudicotyledons</taxon>
        <taxon>Gunneridae</taxon>
        <taxon>Pentapetalae</taxon>
        <taxon>rosids</taxon>
        <taxon>fabids</taxon>
        <taxon>Malpighiales</taxon>
        <taxon>Euphorbiaceae</taxon>
        <taxon>Crotonoideae</taxon>
        <taxon>Jatropheae</taxon>
        <taxon>Jatropha</taxon>
    </lineage>
</organism>
<dbReference type="Proteomes" id="UP000027138">
    <property type="component" value="Unassembled WGS sequence"/>
</dbReference>
<name>A0A067JHQ8_JATCU</name>
<evidence type="ECO:0000313" key="2">
    <source>
        <dbReference type="EMBL" id="KDP23402.1"/>
    </source>
</evidence>
<protein>
    <submittedName>
        <fullName evidence="2">Uncharacterized protein</fullName>
    </submittedName>
</protein>
<gene>
    <name evidence="2" type="ORF">JCGZ_23235</name>
</gene>
<evidence type="ECO:0000313" key="3">
    <source>
        <dbReference type="Proteomes" id="UP000027138"/>
    </source>
</evidence>